<protein>
    <submittedName>
        <fullName evidence="2">Uncharacterized protein</fullName>
    </submittedName>
</protein>
<sequence length="208" mass="23638">MRDYIPKFVHLHCCLCVFTVLQLTLMLSMLEIRIQIDQSPQLQRPLTRVYLVGKLSELACSPLLSGFAMGAMHYGYGLIYLRTKGRLGGFFSRLRMAGLSVWQQCSPVMLLPWCMNVVQGLCSFPTHLWDCLAKEPCLEADHFLLFAVLAFLFWNNLLILAVTCFVVAVKLNLRMLGARHMRSANHELRAYAQAVNELLGFEMIVVPV</sequence>
<gene>
    <name evidence="2" type="ORF">M5D96_003752</name>
</gene>
<dbReference type="OrthoDB" id="7865997at2759"/>
<feature type="transmembrane region" description="Helical" evidence="1">
    <location>
        <begin position="143"/>
        <end position="173"/>
    </location>
</feature>
<keyword evidence="1" id="KW-0472">Membrane</keyword>
<organism evidence="2 3">
    <name type="scientific">Drosophila gunungcola</name>
    <name type="common">fruit fly</name>
    <dbReference type="NCBI Taxonomy" id="103775"/>
    <lineage>
        <taxon>Eukaryota</taxon>
        <taxon>Metazoa</taxon>
        <taxon>Ecdysozoa</taxon>
        <taxon>Arthropoda</taxon>
        <taxon>Hexapoda</taxon>
        <taxon>Insecta</taxon>
        <taxon>Pterygota</taxon>
        <taxon>Neoptera</taxon>
        <taxon>Endopterygota</taxon>
        <taxon>Diptera</taxon>
        <taxon>Brachycera</taxon>
        <taxon>Muscomorpha</taxon>
        <taxon>Ephydroidea</taxon>
        <taxon>Drosophilidae</taxon>
        <taxon>Drosophila</taxon>
        <taxon>Sophophora</taxon>
    </lineage>
</organism>
<dbReference type="EMBL" id="JAMKOV010000002">
    <property type="protein sequence ID" value="KAI8042439.1"/>
    <property type="molecule type" value="Genomic_DNA"/>
</dbReference>
<proteinExistence type="predicted"/>
<accession>A0A9Q0BSR1</accession>
<keyword evidence="1" id="KW-1133">Transmembrane helix</keyword>
<keyword evidence="1" id="KW-0812">Transmembrane</keyword>
<keyword evidence="3" id="KW-1185">Reference proteome</keyword>
<dbReference type="AlphaFoldDB" id="A0A9Q0BSR1"/>
<evidence type="ECO:0000256" key="1">
    <source>
        <dbReference type="SAM" id="Phobius"/>
    </source>
</evidence>
<reference evidence="2" key="1">
    <citation type="journal article" date="2023" name="Genome Biol. Evol.">
        <title>Long-read-based Genome Assembly of Drosophila gunungcola Reveals Fewer Chemosensory Genes in Flower-breeding Species.</title>
        <authorList>
            <person name="Negi A."/>
            <person name="Liao B.Y."/>
            <person name="Yeh S.D."/>
        </authorList>
    </citation>
    <scope>NUCLEOTIDE SEQUENCE</scope>
    <source>
        <strain evidence="2">Sukarami</strain>
    </source>
</reference>
<dbReference type="Proteomes" id="UP001059596">
    <property type="component" value="Unassembled WGS sequence"/>
</dbReference>
<name>A0A9Q0BSR1_9MUSC</name>
<comment type="caution">
    <text evidence="2">The sequence shown here is derived from an EMBL/GenBank/DDBJ whole genome shotgun (WGS) entry which is preliminary data.</text>
</comment>
<evidence type="ECO:0000313" key="3">
    <source>
        <dbReference type="Proteomes" id="UP001059596"/>
    </source>
</evidence>
<evidence type="ECO:0000313" key="2">
    <source>
        <dbReference type="EMBL" id="KAI8042439.1"/>
    </source>
</evidence>